<evidence type="ECO:0000313" key="1">
    <source>
        <dbReference type="EMBL" id="JAE30397.1"/>
    </source>
</evidence>
<protein>
    <submittedName>
        <fullName evidence="1">Uncharacterized protein</fullName>
    </submittedName>
</protein>
<dbReference type="AlphaFoldDB" id="A0A0A9H0U9"/>
<accession>A0A0A9H0U9</accession>
<proteinExistence type="predicted"/>
<name>A0A0A9H0U9_ARUDO</name>
<dbReference type="EMBL" id="GBRH01167499">
    <property type="protein sequence ID" value="JAE30397.1"/>
    <property type="molecule type" value="Transcribed_RNA"/>
</dbReference>
<sequence length="74" mass="8077">MLAFREDFLSFNTLRLNLACSRPSTEGTIAIISNIGAFLSRSFTSSNPVLLSSMYSILTPLSCFMVTLLLPSTP</sequence>
<organism evidence="1">
    <name type="scientific">Arundo donax</name>
    <name type="common">Giant reed</name>
    <name type="synonym">Donax arundinaceus</name>
    <dbReference type="NCBI Taxonomy" id="35708"/>
    <lineage>
        <taxon>Eukaryota</taxon>
        <taxon>Viridiplantae</taxon>
        <taxon>Streptophyta</taxon>
        <taxon>Embryophyta</taxon>
        <taxon>Tracheophyta</taxon>
        <taxon>Spermatophyta</taxon>
        <taxon>Magnoliopsida</taxon>
        <taxon>Liliopsida</taxon>
        <taxon>Poales</taxon>
        <taxon>Poaceae</taxon>
        <taxon>PACMAD clade</taxon>
        <taxon>Arundinoideae</taxon>
        <taxon>Arundineae</taxon>
        <taxon>Arundo</taxon>
    </lineage>
</organism>
<reference evidence="1" key="1">
    <citation type="submission" date="2014-09" db="EMBL/GenBank/DDBJ databases">
        <authorList>
            <person name="Magalhaes I.L.F."/>
            <person name="Oliveira U."/>
            <person name="Santos F.R."/>
            <person name="Vidigal T.H.D.A."/>
            <person name="Brescovit A.D."/>
            <person name="Santos A.J."/>
        </authorList>
    </citation>
    <scope>NUCLEOTIDE SEQUENCE</scope>
    <source>
        <tissue evidence="1">Shoot tissue taken approximately 20 cm above the soil surface</tissue>
    </source>
</reference>
<reference evidence="1" key="2">
    <citation type="journal article" date="2015" name="Data Brief">
        <title>Shoot transcriptome of the giant reed, Arundo donax.</title>
        <authorList>
            <person name="Barrero R.A."/>
            <person name="Guerrero F.D."/>
            <person name="Moolhuijzen P."/>
            <person name="Goolsby J.A."/>
            <person name="Tidwell J."/>
            <person name="Bellgard S.E."/>
            <person name="Bellgard M.I."/>
        </authorList>
    </citation>
    <scope>NUCLEOTIDE SEQUENCE</scope>
    <source>
        <tissue evidence="1">Shoot tissue taken approximately 20 cm above the soil surface</tissue>
    </source>
</reference>